<dbReference type="EMBL" id="LIZY01000013">
    <property type="protein sequence ID" value="KPJ64667.1"/>
    <property type="molecule type" value="Genomic_DNA"/>
</dbReference>
<evidence type="ECO:0000313" key="3">
    <source>
        <dbReference type="Proteomes" id="UP000052020"/>
    </source>
</evidence>
<dbReference type="PANTHER" id="PTHR13696">
    <property type="entry name" value="P-LOOP CONTAINING NUCLEOSIDE TRIPHOSPHATE HYDROLASE"/>
    <property type="match status" value="1"/>
</dbReference>
<accession>A0A0S7XR41</accession>
<dbReference type="Proteomes" id="UP000052020">
    <property type="component" value="Unassembled WGS sequence"/>
</dbReference>
<comment type="caution">
    <text evidence="2">The sequence shown here is derived from an EMBL/GenBank/DDBJ whole genome shotgun (WGS) entry which is preliminary data.</text>
</comment>
<dbReference type="InterPro" id="IPR025669">
    <property type="entry name" value="AAA_dom"/>
</dbReference>
<dbReference type="SUPFAM" id="SSF52540">
    <property type="entry name" value="P-loop containing nucleoside triphosphate hydrolases"/>
    <property type="match status" value="1"/>
</dbReference>
<evidence type="ECO:0000259" key="1">
    <source>
        <dbReference type="Pfam" id="PF13614"/>
    </source>
</evidence>
<sequence length="277" mass="29598">MTDDESVSRETTRRVIAVVNQKGGVGKTTTAINLGAALAASGERVLLVDVDPQGNSTTGLGIPKASLDGTIYDVLRGERTLDSVARPTGEPGLEVIPATIDLAGAEVELASALARERKLAAALETLSGEYAYALLDTPPSLGLLTVNCLTCADEVLIPIQCEYYALEGLAQLMQTMHLVSRHLNPGLRLLGVLLTMHDARTRLSEDVATQVRSHFPAQVFATVIPRTVRLSEAPSHGQPIITYDGGSRAARAYTELAKEVMARGDEKTRTGITDPWR</sequence>
<dbReference type="Pfam" id="PF13614">
    <property type="entry name" value="AAA_31"/>
    <property type="match status" value="1"/>
</dbReference>
<dbReference type="FunFam" id="3.40.50.300:FF:000285">
    <property type="entry name" value="Sporulation initiation inhibitor Soj"/>
    <property type="match status" value="1"/>
</dbReference>
<organism evidence="2 3">
    <name type="scientific">candidate division KD3-62 bacterium DG_56</name>
    <dbReference type="NCBI Taxonomy" id="1704032"/>
    <lineage>
        <taxon>Bacteria</taxon>
        <taxon>candidate division KD3-62</taxon>
    </lineage>
</organism>
<feature type="domain" description="AAA" evidence="1">
    <location>
        <begin position="14"/>
        <end position="188"/>
    </location>
</feature>
<protein>
    <submittedName>
        <fullName evidence="2">Sporulation initiation inhibitor Soj</fullName>
    </submittedName>
</protein>
<dbReference type="InterPro" id="IPR050678">
    <property type="entry name" value="DNA_Partitioning_ATPase"/>
</dbReference>
<dbReference type="Gene3D" id="3.40.50.300">
    <property type="entry name" value="P-loop containing nucleotide triphosphate hydrolases"/>
    <property type="match status" value="1"/>
</dbReference>
<dbReference type="InterPro" id="IPR027417">
    <property type="entry name" value="P-loop_NTPase"/>
</dbReference>
<proteinExistence type="predicted"/>
<dbReference type="AlphaFoldDB" id="A0A0S7XR41"/>
<reference evidence="2 3" key="1">
    <citation type="journal article" date="2015" name="Microbiome">
        <title>Genomic resolution of linkages in carbon, nitrogen, and sulfur cycling among widespread estuary sediment bacteria.</title>
        <authorList>
            <person name="Baker B.J."/>
            <person name="Lazar C.S."/>
            <person name="Teske A.P."/>
            <person name="Dick G.J."/>
        </authorList>
    </citation>
    <scope>NUCLEOTIDE SEQUENCE [LARGE SCALE GENOMIC DNA]</scope>
    <source>
        <strain evidence="2">DG_56</strain>
    </source>
</reference>
<dbReference type="PATRIC" id="fig|1704032.3.peg.1092"/>
<dbReference type="CDD" id="cd02042">
    <property type="entry name" value="ParAB_family"/>
    <property type="match status" value="1"/>
</dbReference>
<dbReference type="PANTHER" id="PTHR13696:SF52">
    <property type="entry name" value="PARA FAMILY PROTEIN CT_582"/>
    <property type="match status" value="1"/>
</dbReference>
<evidence type="ECO:0000313" key="2">
    <source>
        <dbReference type="EMBL" id="KPJ64667.1"/>
    </source>
</evidence>
<name>A0A0S7XR41_9BACT</name>
<gene>
    <name evidence="2" type="ORF">AMK68_00970</name>
</gene>